<dbReference type="EMBL" id="QLNT01000030">
    <property type="protein sequence ID" value="KAF3056939.1"/>
    <property type="molecule type" value="Genomic_DNA"/>
</dbReference>
<organism evidence="1 2">
    <name type="scientific">Trichoderma lentiforme</name>
    <dbReference type="NCBI Taxonomy" id="1567552"/>
    <lineage>
        <taxon>Eukaryota</taxon>
        <taxon>Fungi</taxon>
        <taxon>Dikarya</taxon>
        <taxon>Ascomycota</taxon>
        <taxon>Pezizomycotina</taxon>
        <taxon>Sordariomycetes</taxon>
        <taxon>Hypocreomycetidae</taxon>
        <taxon>Hypocreales</taxon>
        <taxon>Hypocreaceae</taxon>
        <taxon>Trichoderma</taxon>
    </lineage>
</organism>
<dbReference type="AlphaFoldDB" id="A0A9P4X495"/>
<reference evidence="1 2" key="1">
    <citation type="submission" date="2018-06" db="EMBL/GenBank/DDBJ databases">
        <title>Genome analysis of cellulolytic fungus Trichoderma lentiforme CFAM-422.</title>
        <authorList>
            <person name="Steindorff A.S."/>
            <person name="Formighieri E.F."/>
            <person name="Midorikawa G.E.O."/>
            <person name="Tamietti M.S."/>
            <person name="Ramos E.Z."/>
            <person name="Silva A.S."/>
            <person name="Bon E.P.S."/>
            <person name="Mendes T.D."/>
            <person name="Damaso M.C.T."/>
            <person name="Favaro L.C.L."/>
        </authorList>
    </citation>
    <scope>NUCLEOTIDE SEQUENCE [LARGE SCALE GENOMIC DNA]</scope>
    <source>
        <strain evidence="1 2">CFAM-422</strain>
    </source>
</reference>
<comment type="caution">
    <text evidence="1">The sequence shown here is derived from an EMBL/GenBank/DDBJ whole genome shotgun (WGS) entry which is preliminary data.</text>
</comment>
<gene>
    <name evidence="1" type="ORF">CFAM422_012473</name>
</gene>
<dbReference type="Proteomes" id="UP000801864">
    <property type="component" value="Unassembled WGS sequence"/>
</dbReference>
<name>A0A9P4X495_9HYPO</name>
<accession>A0A9P4X495</accession>
<sequence>MSIVTGVLLFSASQPALQALTERHETQKLKPFHDDQPRRAIQIALLQTIRAAIETSTEPIHLKKEPKTWKDAVRNLYSFSDEGRLKPKI</sequence>
<protein>
    <submittedName>
        <fullName evidence="1">Uncharacterized protein</fullName>
    </submittedName>
</protein>
<proteinExistence type="predicted"/>
<evidence type="ECO:0000313" key="2">
    <source>
        <dbReference type="Proteomes" id="UP000801864"/>
    </source>
</evidence>
<evidence type="ECO:0000313" key="1">
    <source>
        <dbReference type="EMBL" id="KAF3056939.1"/>
    </source>
</evidence>
<keyword evidence="2" id="KW-1185">Reference proteome</keyword>